<gene>
    <name evidence="2" type="ORF">JKP34_02795</name>
</gene>
<accession>A0A937DFX4</accession>
<dbReference type="Gene3D" id="3.40.30.10">
    <property type="entry name" value="Glutaredoxin"/>
    <property type="match status" value="1"/>
</dbReference>
<dbReference type="AlphaFoldDB" id="A0A937DFX4"/>
<proteinExistence type="predicted"/>
<dbReference type="RefSeq" id="WP_201917481.1">
    <property type="nucleotide sequence ID" value="NZ_JAERQG010000001.1"/>
</dbReference>
<organism evidence="2 3">
    <name type="scientific">Marivirga atlantica</name>
    <dbReference type="NCBI Taxonomy" id="1548457"/>
    <lineage>
        <taxon>Bacteria</taxon>
        <taxon>Pseudomonadati</taxon>
        <taxon>Bacteroidota</taxon>
        <taxon>Cytophagia</taxon>
        <taxon>Cytophagales</taxon>
        <taxon>Marivirgaceae</taxon>
        <taxon>Marivirga</taxon>
    </lineage>
</organism>
<protein>
    <recommendedName>
        <fullName evidence="4">Thioredoxin domain-containing protein</fullName>
    </recommendedName>
</protein>
<dbReference type="InterPro" id="IPR036249">
    <property type="entry name" value="Thioredoxin-like_sf"/>
</dbReference>
<keyword evidence="3" id="KW-1185">Reference proteome</keyword>
<evidence type="ECO:0008006" key="4">
    <source>
        <dbReference type="Google" id="ProtNLM"/>
    </source>
</evidence>
<dbReference type="Proteomes" id="UP000642920">
    <property type="component" value="Unassembled WGS sequence"/>
</dbReference>
<comment type="caution">
    <text evidence="2">The sequence shown here is derived from an EMBL/GenBank/DDBJ whole genome shotgun (WGS) entry which is preliminary data.</text>
</comment>
<sequence>MKKLFFLPILFISTFTFAQMGEQFPDMEGNSLTDELISIPDATKGKYTLVGVAFSKKAEDDLKSWFQPIYEAYVMEADPNALIPEMKPDVNVVFIPMFTGLKRGASKAATKKMQEGIDEKLHPNVMVYSGSMSDYDDILGLEDKELPYFFVLDKAGKIIYATDGKASNKKLNDIDELVNEF</sequence>
<keyword evidence="1" id="KW-0732">Signal</keyword>
<dbReference type="SUPFAM" id="SSF52833">
    <property type="entry name" value="Thioredoxin-like"/>
    <property type="match status" value="1"/>
</dbReference>
<evidence type="ECO:0000313" key="3">
    <source>
        <dbReference type="Proteomes" id="UP000642920"/>
    </source>
</evidence>
<feature type="chain" id="PRO_5037343388" description="Thioredoxin domain-containing protein" evidence="1">
    <location>
        <begin position="19"/>
        <end position="181"/>
    </location>
</feature>
<name>A0A937DFX4_9BACT</name>
<dbReference type="PANTHER" id="PTHR28106:SF1">
    <property type="entry name" value="MITOCHONDRIAL ATPASE COMPLEX SUBUNIT ATP10"/>
    <property type="match status" value="1"/>
</dbReference>
<reference evidence="2" key="1">
    <citation type="submission" date="2021-01" db="EMBL/GenBank/DDBJ databases">
        <title>Marivirga sp. nov., isolated from intertidal surface sediments.</title>
        <authorList>
            <person name="Zhang M."/>
        </authorList>
    </citation>
    <scope>NUCLEOTIDE SEQUENCE</scope>
    <source>
        <strain evidence="2">SM1354</strain>
    </source>
</reference>
<evidence type="ECO:0000313" key="2">
    <source>
        <dbReference type="EMBL" id="MBL0764163.1"/>
    </source>
</evidence>
<dbReference type="PANTHER" id="PTHR28106">
    <property type="entry name" value="MITOCHONDRIAL ATPASE COMPLEX SUBUNIT ATP10"/>
    <property type="match status" value="1"/>
</dbReference>
<dbReference type="Pfam" id="PF05176">
    <property type="entry name" value="ATP-synt_10"/>
    <property type="match status" value="1"/>
</dbReference>
<feature type="signal peptide" evidence="1">
    <location>
        <begin position="1"/>
        <end position="18"/>
    </location>
</feature>
<dbReference type="EMBL" id="JAERQG010000001">
    <property type="protein sequence ID" value="MBL0764163.1"/>
    <property type="molecule type" value="Genomic_DNA"/>
</dbReference>
<dbReference type="InterPro" id="IPR007849">
    <property type="entry name" value="ATP10"/>
</dbReference>
<evidence type="ECO:0000256" key="1">
    <source>
        <dbReference type="SAM" id="SignalP"/>
    </source>
</evidence>